<dbReference type="PROSITE" id="PS01359">
    <property type="entry name" value="ZF_PHD_1"/>
    <property type="match status" value="1"/>
</dbReference>
<dbReference type="Gene3D" id="2.130.10.30">
    <property type="entry name" value="Regulator of chromosome condensation 1/beta-lactamase-inhibitor protein II"/>
    <property type="match status" value="2"/>
</dbReference>
<feature type="repeat" description="RCC1" evidence="6">
    <location>
        <begin position="137"/>
        <end position="192"/>
    </location>
</feature>
<sequence>MLNSKTTTDEPEWGRVLLCGGTDWSKLGRKERSGKGEPNDASPDLLEAHILRSLANVKAKSIHTSCISTACIVLDIHGTAYLFGRNERSVLGITKPDVVSETAPLRLRAVDLGAEEGTTFVDATIGRTHSLLVGSNGQVWSAGKNDLGQCGHPVCPEITSFKHVDGLSYDDVPEHVIKVAAGVTFSIFLTESGRVFSCGSGEKGQLGRGRTGEHIVSAGKTGFDVESDPVIVKGFAGKKVVQISCGQQHTVALDSEGVVYVWGYNGYCRLGLGNQVDILIPKPVPNFAGPNVATMGAFVTAGPSNTAVVDNQGMYWMAGKWKNSGEGSSGSPYSSFRYMQDIMACKIRFAACGGVTHWALTEDEDGGVLTVAWGQNAANGELGLGADQPKSATKPGKNEPLGGIEVIAVAPGQNNTFFLAKPNEKLSDLPRHPEEVDAPAECVVCNVDDGDGDDVLQCDKCDYPYHLKCLNPPLAAVPDGEWFCPKCSAEPEAPTAYKKPSKKAKVSSAPDADDEDEGDEAHTKKPTKRKAPGQSKAEGNKRKK</sequence>
<dbReference type="SUPFAM" id="SSF50985">
    <property type="entry name" value="RCC1/BLIP-II"/>
    <property type="match status" value="1"/>
</dbReference>
<feature type="repeat" description="RCC1" evidence="6">
    <location>
        <begin position="257"/>
        <end position="312"/>
    </location>
</feature>
<keyword evidence="3 5" id="KW-0863">Zinc-finger</keyword>
<dbReference type="InterPro" id="IPR028641">
    <property type="entry name" value="RCC2"/>
</dbReference>
<keyword evidence="4" id="KW-0862">Zinc</keyword>
<dbReference type="Pfam" id="PF00628">
    <property type="entry name" value="PHD"/>
    <property type="match status" value="1"/>
</dbReference>
<evidence type="ECO:0000313" key="9">
    <source>
        <dbReference type="EMBL" id="KZP19723.1"/>
    </source>
</evidence>
<feature type="region of interest" description="Disordered" evidence="7">
    <location>
        <begin position="491"/>
        <end position="544"/>
    </location>
</feature>
<dbReference type="SUPFAM" id="SSF57903">
    <property type="entry name" value="FYVE/PHD zinc finger"/>
    <property type="match status" value="1"/>
</dbReference>
<reference evidence="9 10" key="1">
    <citation type="journal article" date="2016" name="Mol. Biol. Evol.">
        <title>Comparative Genomics of Early-Diverging Mushroom-Forming Fungi Provides Insights into the Origins of Lignocellulose Decay Capabilities.</title>
        <authorList>
            <person name="Nagy L.G."/>
            <person name="Riley R."/>
            <person name="Tritt A."/>
            <person name="Adam C."/>
            <person name="Daum C."/>
            <person name="Floudas D."/>
            <person name="Sun H."/>
            <person name="Yadav J.S."/>
            <person name="Pangilinan J."/>
            <person name="Larsson K.H."/>
            <person name="Matsuura K."/>
            <person name="Barry K."/>
            <person name="Labutti K."/>
            <person name="Kuo R."/>
            <person name="Ohm R.A."/>
            <person name="Bhattacharya S.S."/>
            <person name="Shirouzu T."/>
            <person name="Yoshinaga Y."/>
            <person name="Martin F.M."/>
            <person name="Grigoriev I.V."/>
            <person name="Hibbett D.S."/>
        </authorList>
    </citation>
    <scope>NUCLEOTIDE SEQUENCE [LARGE SCALE GENOMIC DNA]</scope>
    <source>
        <strain evidence="9 10">CBS 109695</strain>
    </source>
</reference>
<dbReference type="STRING" id="436010.A0A166IEC5"/>
<proteinExistence type="predicted"/>
<evidence type="ECO:0000259" key="8">
    <source>
        <dbReference type="PROSITE" id="PS50016"/>
    </source>
</evidence>
<dbReference type="GO" id="GO:0016020">
    <property type="term" value="C:membrane"/>
    <property type="evidence" value="ECO:0007669"/>
    <property type="project" value="TreeGrafter"/>
</dbReference>
<dbReference type="GO" id="GO:0031267">
    <property type="term" value="F:small GTPase binding"/>
    <property type="evidence" value="ECO:0007669"/>
    <property type="project" value="TreeGrafter"/>
</dbReference>
<dbReference type="PANTHER" id="PTHR46207:SF1">
    <property type="entry name" value="PROTEIN RCC2"/>
    <property type="match status" value="1"/>
</dbReference>
<dbReference type="AlphaFoldDB" id="A0A166IEC5"/>
<dbReference type="GO" id="GO:0008270">
    <property type="term" value="F:zinc ion binding"/>
    <property type="evidence" value="ECO:0007669"/>
    <property type="project" value="UniProtKB-KW"/>
</dbReference>
<dbReference type="OrthoDB" id="5370059at2759"/>
<dbReference type="InterPro" id="IPR000408">
    <property type="entry name" value="Reg_chr_condens"/>
</dbReference>
<name>A0A166IEC5_9AGAM</name>
<evidence type="ECO:0000256" key="6">
    <source>
        <dbReference type="PROSITE-ProRule" id="PRU00235"/>
    </source>
</evidence>
<evidence type="ECO:0000313" key="10">
    <source>
        <dbReference type="Proteomes" id="UP000076532"/>
    </source>
</evidence>
<evidence type="ECO:0000256" key="2">
    <source>
        <dbReference type="ARBA" id="ARBA00022737"/>
    </source>
</evidence>
<dbReference type="InterPro" id="IPR009091">
    <property type="entry name" value="RCC1/BLIP-II"/>
</dbReference>
<dbReference type="InterPro" id="IPR013083">
    <property type="entry name" value="Znf_RING/FYVE/PHD"/>
</dbReference>
<gene>
    <name evidence="9" type="ORF">FIBSPDRAFT_862422</name>
</gene>
<feature type="domain" description="PHD-type" evidence="8">
    <location>
        <begin position="439"/>
        <end position="490"/>
    </location>
</feature>
<dbReference type="InterPro" id="IPR058923">
    <property type="entry name" value="RCC1-like_dom"/>
</dbReference>
<evidence type="ECO:0000256" key="3">
    <source>
        <dbReference type="ARBA" id="ARBA00022771"/>
    </source>
</evidence>
<dbReference type="Pfam" id="PF25390">
    <property type="entry name" value="WD40_RLD"/>
    <property type="match status" value="1"/>
</dbReference>
<accession>A0A166IEC5</accession>
<dbReference type="InterPro" id="IPR011011">
    <property type="entry name" value="Znf_FYVE_PHD"/>
</dbReference>
<feature type="repeat" description="RCC1" evidence="6">
    <location>
        <begin position="78"/>
        <end position="136"/>
    </location>
</feature>
<evidence type="ECO:0000256" key="4">
    <source>
        <dbReference type="ARBA" id="ARBA00022833"/>
    </source>
</evidence>
<evidence type="ECO:0000256" key="5">
    <source>
        <dbReference type="PROSITE-ProRule" id="PRU00146"/>
    </source>
</evidence>
<dbReference type="PROSITE" id="PS50016">
    <property type="entry name" value="ZF_PHD_2"/>
    <property type="match status" value="1"/>
</dbReference>
<keyword evidence="10" id="KW-1185">Reference proteome</keyword>
<dbReference type="PROSITE" id="PS50012">
    <property type="entry name" value="RCC1_3"/>
    <property type="match status" value="5"/>
</dbReference>
<dbReference type="InterPro" id="IPR019786">
    <property type="entry name" value="Zinc_finger_PHD-type_CS"/>
</dbReference>
<dbReference type="EMBL" id="KV417561">
    <property type="protein sequence ID" value="KZP19723.1"/>
    <property type="molecule type" value="Genomic_DNA"/>
</dbReference>
<dbReference type="InterPro" id="IPR019787">
    <property type="entry name" value="Znf_PHD-finger"/>
</dbReference>
<dbReference type="SMART" id="SM00249">
    <property type="entry name" value="PHD"/>
    <property type="match status" value="1"/>
</dbReference>
<protein>
    <submittedName>
        <fullName evidence="9">RCC1/BLIP-II protein</fullName>
    </submittedName>
</protein>
<evidence type="ECO:0000256" key="1">
    <source>
        <dbReference type="ARBA" id="ARBA00022723"/>
    </source>
</evidence>
<dbReference type="InterPro" id="IPR001965">
    <property type="entry name" value="Znf_PHD"/>
</dbReference>
<keyword evidence="1" id="KW-0479">Metal-binding</keyword>
<dbReference type="PANTHER" id="PTHR46207">
    <property type="entry name" value="PROTEIN RCC2"/>
    <property type="match status" value="1"/>
</dbReference>
<keyword evidence="2" id="KW-0677">Repeat</keyword>
<feature type="repeat" description="RCC1" evidence="6">
    <location>
        <begin position="368"/>
        <end position="422"/>
    </location>
</feature>
<dbReference type="Gene3D" id="3.30.40.10">
    <property type="entry name" value="Zinc/RING finger domain, C3HC4 (zinc finger)"/>
    <property type="match status" value="1"/>
</dbReference>
<dbReference type="Proteomes" id="UP000076532">
    <property type="component" value="Unassembled WGS sequence"/>
</dbReference>
<evidence type="ECO:0000256" key="7">
    <source>
        <dbReference type="SAM" id="MobiDB-lite"/>
    </source>
</evidence>
<dbReference type="PROSITE" id="PS00626">
    <property type="entry name" value="RCC1_2"/>
    <property type="match status" value="1"/>
</dbReference>
<dbReference type="PRINTS" id="PR00633">
    <property type="entry name" value="RCCNDNSATION"/>
</dbReference>
<feature type="repeat" description="RCC1" evidence="6">
    <location>
        <begin position="193"/>
        <end position="256"/>
    </location>
</feature>
<organism evidence="9 10">
    <name type="scientific">Athelia psychrophila</name>
    <dbReference type="NCBI Taxonomy" id="1759441"/>
    <lineage>
        <taxon>Eukaryota</taxon>
        <taxon>Fungi</taxon>
        <taxon>Dikarya</taxon>
        <taxon>Basidiomycota</taxon>
        <taxon>Agaricomycotina</taxon>
        <taxon>Agaricomycetes</taxon>
        <taxon>Agaricomycetidae</taxon>
        <taxon>Atheliales</taxon>
        <taxon>Atheliaceae</taxon>
        <taxon>Athelia</taxon>
    </lineage>
</organism>